<evidence type="ECO:0000256" key="13">
    <source>
        <dbReference type="SAM" id="MobiDB-lite"/>
    </source>
</evidence>
<keyword evidence="17" id="KW-0675">Receptor</keyword>
<keyword evidence="6" id="KW-0677">Repeat</keyword>
<gene>
    <name evidence="17" type="ORF">P5673_010394</name>
</gene>
<dbReference type="SMART" id="SM00061">
    <property type="entry name" value="MATH"/>
    <property type="match status" value="1"/>
</dbReference>
<proteinExistence type="predicted"/>
<dbReference type="GO" id="GO:0043122">
    <property type="term" value="P:regulation of canonical NF-kappaB signal transduction"/>
    <property type="evidence" value="ECO:0007669"/>
    <property type="project" value="TreeGrafter"/>
</dbReference>
<keyword evidence="8 11" id="KW-0862">Zinc</keyword>
<feature type="zinc finger region" description="TRAF-type" evidence="11">
    <location>
        <begin position="617"/>
        <end position="674"/>
    </location>
</feature>
<keyword evidence="10 12" id="KW-0175">Coiled coil</keyword>
<keyword evidence="4" id="KW-0053">Apoptosis</keyword>
<dbReference type="InterPro" id="IPR017907">
    <property type="entry name" value="Znf_RING_CS"/>
</dbReference>
<evidence type="ECO:0000313" key="17">
    <source>
        <dbReference type="EMBL" id="KAK2566064.1"/>
    </source>
</evidence>
<dbReference type="PROSITE" id="PS50144">
    <property type="entry name" value="MATH"/>
    <property type="match status" value="1"/>
</dbReference>
<name>A0AAD9QRK4_ACRCE</name>
<sequence>MPGYNLCSSDQEKVEEKYTCSFCHLLLKDAVQTCCGHLYCKECLGHLYSNNQNKMTCVVCQEKFLENEVFSDTSKRREVQSRVVHCTSMDDGCMWEGKIRELEDHLGQCECHLRTLIYGAADQSKPGAQKSKHHVVNCSSTNKDNLRENGSRQVVSQGLGIRNDTPITERDEMRNQRRIDDQGMESIPIWDEQTRRMDSTASTLTHDQNPILGDCERTEGRCPFSQIGCSKTEENIHHNVLLLRFAVRVSKEMESVLRSDPRILSSRQQMFMNYDNVIQDLLNQIQIHSDTERHLQEMLQQHSERITAVERKLVLVNTSGGSSGASSQCLPDDEGSSVSANVERRVTDLGNKTADHEVLILENNRIAMESSREAANLRRRLDNVQESSRRLEQRMESTEHALALRYVTLADLEEYVKKQEFFSYDGQLTWKITEHARRRSEAVNGQKVSFYSPCFYTSRYGYKMCARIYLNGDGMGRGTHISLFFVVMRGEYDAILPWPFRQKVTFMLLDQDNVEHVIEAFRPDPNSSSFQRPRGEANIPSGCPMFCSNEELSKRAYVRDDTMDPVLPLVLVCLVDKQQLQENEVFADNFVRREVASIVVSCIFSSEGCPWKGEVRHLEAHTVGCEFQKVNCVHPECGKMVPRISLPCHLENKCEFRLVACELCQSQVVFCKLQMHISHEHRSFYKALMSESEEKQMEAERRLDDMKMELGMMFDAFDALRRKVESMER</sequence>
<evidence type="ECO:0000259" key="14">
    <source>
        <dbReference type="PROSITE" id="PS50089"/>
    </source>
</evidence>
<dbReference type="AlphaFoldDB" id="A0AAD9QRK4"/>
<dbReference type="PANTHER" id="PTHR10131:SF138">
    <property type="entry name" value="RE66324P"/>
    <property type="match status" value="1"/>
</dbReference>
<dbReference type="SUPFAM" id="SSF49599">
    <property type="entry name" value="TRAF domain-like"/>
    <property type="match status" value="2"/>
</dbReference>
<feature type="region of interest" description="Disordered" evidence="13">
    <location>
        <begin position="319"/>
        <end position="339"/>
    </location>
</feature>
<keyword evidence="5 11" id="KW-0479">Metal-binding</keyword>
<dbReference type="PROSITE" id="PS50145">
    <property type="entry name" value="ZF_TRAF"/>
    <property type="match status" value="1"/>
</dbReference>
<feature type="domain" description="RING-type" evidence="14">
    <location>
        <begin position="20"/>
        <end position="61"/>
    </location>
</feature>
<accession>A0AAD9QRK4</accession>
<reference evidence="17" key="2">
    <citation type="journal article" date="2023" name="Science">
        <title>Genomic signatures of disease resistance in endangered staghorn corals.</title>
        <authorList>
            <person name="Vollmer S.V."/>
            <person name="Selwyn J.D."/>
            <person name="Despard B.A."/>
            <person name="Roesel C.L."/>
        </authorList>
    </citation>
    <scope>NUCLEOTIDE SEQUENCE</scope>
    <source>
        <strain evidence="17">K2</strain>
    </source>
</reference>
<dbReference type="InterPro" id="IPR001293">
    <property type="entry name" value="Znf_TRAF"/>
</dbReference>
<evidence type="ECO:0000256" key="10">
    <source>
        <dbReference type="ARBA" id="ARBA00023054"/>
    </source>
</evidence>
<keyword evidence="18" id="KW-1185">Reference proteome</keyword>
<dbReference type="GO" id="GO:0005737">
    <property type="term" value="C:cytoplasm"/>
    <property type="evidence" value="ECO:0007669"/>
    <property type="project" value="UniProtKB-SubCell"/>
</dbReference>
<keyword evidence="2" id="KW-0963">Cytoplasm</keyword>
<evidence type="ECO:0000256" key="12">
    <source>
        <dbReference type="SAM" id="Coils"/>
    </source>
</evidence>
<evidence type="ECO:0000256" key="6">
    <source>
        <dbReference type="ARBA" id="ARBA00022737"/>
    </source>
</evidence>
<dbReference type="PROSITE" id="PS00518">
    <property type="entry name" value="ZF_RING_1"/>
    <property type="match status" value="1"/>
</dbReference>
<comment type="subcellular location">
    <subcellularLocation>
        <location evidence="1">Cytoplasm</location>
    </subcellularLocation>
</comment>
<dbReference type="Gene3D" id="3.30.40.10">
    <property type="entry name" value="Zinc/RING finger domain, C3HC4 (zinc finger)"/>
    <property type="match status" value="2"/>
</dbReference>
<dbReference type="InterPro" id="IPR008974">
    <property type="entry name" value="TRAF-like"/>
</dbReference>
<dbReference type="InterPro" id="IPR013083">
    <property type="entry name" value="Znf_RING/FYVE/PHD"/>
</dbReference>
<dbReference type="GO" id="GO:0008270">
    <property type="term" value="F:zinc ion binding"/>
    <property type="evidence" value="ECO:0007669"/>
    <property type="project" value="UniProtKB-KW"/>
</dbReference>
<evidence type="ECO:0000256" key="4">
    <source>
        <dbReference type="ARBA" id="ARBA00022703"/>
    </source>
</evidence>
<evidence type="ECO:0000256" key="11">
    <source>
        <dbReference type="PROSITE-ProRule" id="PRU00207"/>
    </source>
</evidence>
<dbReference type="InterPro" id="IPR001841">
    <property type="entry name" value="Znf_RING"/>
</dbReference>
<comment type="caution">
    <text evidence="17">The sequence shown here is derived from an EMBL/GenBank/DDBJ whole genome shotgun (WGS) entry which is preliminary data.</text>
</comment>
<evidence type="ECO:0000256" key="1">
    <source>
        <dbReference type="ARBA" id="ARBA00004496"/>
    </source>
</evidence>
<dbReference type="Proteomes" id="UP001249851">
    <property type="component" value="Unassembled WGS sequence"/>
</dbReference>
<evidence type="ECO:0000259" key="16">
    <source>
        <dbReference type="PROSITE" id="PS50145"/>
    </source>
</evidence>
<reference evidence="17" key="1">
    <citation type="journal article" date="2023" name="G3 (Bethesda)">
        <title>Whole genome assembly and annotation of the endangered Caribbean coral Acropora cervicornis.</title>
        <authorList>
            <person name="Selwyn J.D."/>
            <person name="Vollmer S.V."/>
        </authorList>
    </citation>
    <scope>NUCLEOTIDE SEQUENCE</scope>
    <source>
        <strain evidence="17">K2</strain>
    </source>
</reference>
<keyword evidence="7 11" id="KW-0863">Zinc-finger</keyword>
<evidence type="ECO:0000256" key="2">
    <source>
        <dbReference type="ARBA" id="ARBA00022490"/>
    </source>
</evidence>
<protein>
    <submittedName>
        <fullName evidence="17">TNF receptor-associated factor 3</fullName>
    </submittedName>
</protein>
<evidence type="ECO:0000256" key="8">
    <source>
        <dbReference type="ARBA" id="ARBA00022833"/>
    </source>
</evidence>
<dbReference type="PANTHER" id="PTHR10131">
    <property type="entry name" value="TNF RECEPTOR ASSOCIATED FACTOR"/>
    <property type="match status" value="1"/>
</dbReference>
<dbReference type="Pfam" id="PF21355">
    <property type="entry name" value="TRAF-mep_MATH"/>
    <property type="match status" value="1"/>
</dbReference>
<keyword evidence="9" id="KW-0832">Ubl conjugation</keyword>
<evidence type="ECO:0000256" key="5">
    <source>
        <dbReference type="ARBA" id="ARBA00022723"/>
    </source>
</evidence>
<dbReference type="Gene3D" id="2.60.210.10">
    <property type="entry name" value="Apoptosis, Tumor Necrosis Factor Receptor Associated Protein 2, Chain A"/>
    <property type="match status" value="1"/>
</dbReference>
<dbReference type="InterPro" id="IPR049342">
    <property type="entry name" value="TRAF1-6_MATH_dom"/>
</dbReference>
<evidence type="ECO:0000259" key="15">
    <source>
        <dbReference type="PROSITE" id="PS50144"/>
    </source>
</evidence>
<feature type="domain" description="TRAF-type" evidence="16">
    <location>
        <begin position="617"/>
        <end position="674"/>
    </location>
</feature>
<dbReference type="PROSITE" id="PS50089">
    <property type="entry name" value="ZF_RING_2"/>
    <property type="match status" value="1"/>
</dbReference>
<dbReference type="GO" id="GO:0006915">
    <property type="term" value="P:apoptotic process"/>
    <property type="evidence" value="ECO:0007669"/>
    <property type="project" value="UniProtKB-KW"/>
</dbReference>
<feature type="compositionally biased region" description="Polar residues" evidence="13">
    <location>
        <begin position="319"/>
        <end position="329"/>
    </location>
</feature>
<dbReference type="SUPFAM" id="SSF57850">
    <property type="entry name" value="RING/U-box"/>
    <property type="match status" value="1"/>
</dbReference>
<keyword evidence="3" id="KW-1017">Isopeptide bond</keyword>
<dbReference type="Pfam" id="PF02176">
    <property type="entry name" value="zf-TRAF"/>
    <property type="match status" value="1"/>
</dbReference>
<evidence type="ECO:0000256" key="7">
    <source>
        <dbReference type="ARBA" id="ARBA00022771"/>
    </source>
</evidence>
<dbReference type="EMBL" id="JARQWQ010000018">
    <property type="protein sequence ID" value="KAK2566064.1"/>
    <property type="molecule type" value="Genomic_DNA"/>
</dbReference>
<feature type="coiled-coil region" evidence="12">
    <location>
        <begin position="367"/>
        <end position="401"/>
    </location>
</feature>
<feature type="domain" description="MATH" evidence="15">
    <location>
        <begin position="425"/>
        <end position="569"/>
    </location>
</feature>
<dbReference type="InterPro" id="IPR002083">
    <property type="entry name" value="MATH/TRAF_dom"/>
</dbReference>
<organism evidence="17 18">
    <name type="scientific">Acropora cervicornis</name>
    <name type="common">Staghorn coral</name>
    <dbReference type="NCBI Taxonomy" id="6130"/>
    <lineage>
        <taxon>Eukaryota</taxon>
        <taxon>Metazoa</taxon>
        <taxon>Cnidaria</taxon>
        <taxon>Anthozoa</taxon>
        <taxon>Hexacorallia</taxon>
        <taxon>Scleractinia</taxon>
        <taxon>Astrocoeniina</taxon>
        <taxon>Acroporidae</taxon>
        <taxon>Acropora</taxon>
    </lineage>
</organism>
<evidence type="ECO:0000256" key="3">
    <source>
        <dbReference type="ARBA" id="ARBA00022499"/>
    </source>
</evidence>
<dbReference type="FunFam" id="2.60.210.10:FF:000001">
    <property type="entry name" value="TNF receptor-associated factor"/>
    <property type="match status" value="1"/>
</dbReference>
<evidence type="ECO:0000313" key="18">
    <source>
        <dbReference type="Proteomes" id="UP001249851"/>
    </source>
</evidence>
<evidence type="ECO:0000256" key="9">
    <source>
        <dbReference type="ARBA" id="ARBA00022843"/>
    </source>
</evidence>